<feature type="domain" description="ShKT" evidence="2">
    <location>
        <begin position="46"/>
        <end position="73"/>
    </location>
</feature>
<feature type="region of interest" description="Disordered" evidence="1">
    <location>
        <begin position="1"/>
        <end position="23"/>
    </location>
</feature>
<organism evidence="3 4">
    <name type="scientific">Ditylenchus dipsaci</name>
    <dbReference type="NCBI Taxonomy" id="166011"/>
    <lineage>
        <taxon>Eukaryota</taxon>
        <taxon>Metazoa</taxon>
        <taxon>Ecdysozoa</taxon>
        <taxon>Nematoda</taxon>
        <taxon>Chromadorea</taxon>
        <taxon>Rhabditida</taxon>
        <taxon>Tylenchina</taxon>
        <taxon>Tylenchomorpha</taxon>
        <taxon>Sphaerularioidea</taxon>
        <taxon>Anguinidae</taxon>
        <taxon>Anguininae</taxon>
        <taxon>Ditylenchus</taxon>
    </lineage>
</organism>
<sequence>MQNLPGTPTNVPRGFMNNPAMAFNPSSMSGQTARCRNFMHPTHGDNDCSHDAAHRCSDPTWQPIMFSNCAGTCIRMGVKVPGC</sequence>
<protein>
    <submittedName>
        <fullName evidence="4">ShKT domain-containing protein</fullName>
    </submittedName>
</protein>
<accession>A0A915E0W7</accession>
<proteinExistence type="predicted"/>
<dbReference type="WBParaSite" id="jg25281">
    <property type="protein sequence ID" value="jg25281"/>
    <property type="gene ID" value="jg25281"/>
</dbReference>
<dbReference type="Proteomes" id="UP000887574">
    <property type="component" value="Unplaced"/>
</dbReference>
<evidence type="ECO:0000313" key="3">
    <source>
        <dbReference type="Proteomes" id="UP000887574"/>
    </source>
</evidence>
<dbReference type="AlphaFoldDB" id="A0A915E0W7"/>
<feature type="compositionally biased region" description="Polar residues" evidence="1">
    <location>
        <begin position="1"/>
        <end position="10"/>
    </location>
</feature>
<keyword evidence="3" id="KW-1185">Reference proteome</keyword>
<name>A0A915E0W7_9BILA</name>
<evidence type="ECO:0000256" key="1">
    <source>
        <dbReference type="SAM" id="MobiDB-lite"/>
    </source>
</evidence>
<evidence type="ECO:0000259" key="2">
    <source>
        <dbReference type="Pfam" id="PF01549"/>
    </source>
</evidence>
<reference evidence="4" key="1">
    <citation type="submission" date="2022-11" db="UniProtKB">
        <authorList>
            <consortium name="WormBaseParasite"/>
        </authorList>
    </citation>
    <scope>IDENTIFICATION</scope>
</reference>
<dbReference type="InterPro" id="IPR003582">
    <property type="entry name" value="ShKT_dom"/>
</dbReference>
<evidence type="ECO:0000313" key="4">
    <source>
        <dbReference type="WBParaSite" id="jg25281"/>
    </source>
</evidence>
<dbReference type="Pfam" id="PF01549">
    <property type="entry name" value="ShK"/>
    <property type="match status" value="1"/>
</dbReference>